<comment type="caution">
    <text evidence="2">The sequence shown here is derived from an EMBL/GenBank/DDBJ whole genome shotgun (WGS) entry which is preliminary data.</text>
</comment>
<accession>A0A6A3D2H4</accession>
<dbReference type="InterPro" id="IPR055281">
    <property type="entry name" value="GIR1-2/SIED1"/>
</dbReference>
<sequence>MVADVSSSHRVLSGFKDDLTLGNESVGAKSTALITRDLLGAGGGGSALIDTKNDQSQELDLDLHVPHGWEKHLDLKSGKVYLQRCNSTNSSSSSDGTKHQTNQTMAKLQDLNFPASPLPSSKPLLNLFDENSLELKLVSSPSSSNYQSVCTLDKVKFALERFEKEPVKKRTSMSSLWKLPLSPSCSSSSSSIKDSREVDLGEEKLASPVAAGCPGCLSYVLIMKHNPKCPRCNTLVPIMPSAKKAPLISIYQCEGLEYSIMLNYNFVNDR</sequence>
<keyword evidence="3" id="KW-1185">Reference proteome</keyword>
<dbReference type="EMBL" id="VEPZ02000094">
    <property type="protein sequence ID" value="KAE8733479.1"/>
    <property type="molecule type" value="Genomic_DNA"/>
</dbReference>
<feature type="domain" description="GIR1-like zinc ribbon" evidence="1">
    <location>
        <begin position="207"/>
        <end position="235"/>
    </location>
</feature>
<evidence type="ECO:0000259" key="1">
    <source>
        <dbReference type="Pfam" id="PF24747"/>
    </source>
</evidence>
<evidence type="ECO:0000313" key="2">
    <source>
        <dbReference type="EMBL" id="KAE8733479.1"/>
    </source>
</evidence>
<name>A0A6A3D2H4_HIBSY</name>
<dbReference type="Pfam" id="PF24747">
    <property type="entry name" value="Zn-ribbon_GIR1"/>
    <property type="match status" value="1"/>
</dbReference>
<dbReference type="Proteomes" id="UP000436088">
    <property type="component" value="Unassembled WGS sequence"/>
</dbReference>
<gene>
    <name evidence="2" type="ORF">F3Y22_tig00001120pilonHSYRG00043</name>
</gene>
<dbReference type="PANTHER" id="PTHR33177">
    <property type="entry name" value="PUTATIVE-RELATED"/>
    <property type="match status" value="1"/>
</dbReference>
<evidence type="ECO:0000313" key="3">
    <source>
        <dbReference type="Proteomes" id="UP000436088"/>
    </source>
</evidence>
<dbReference type="InterPro" id="IPR056440">
    <property type="entry name" value="Zn-ribbon_GIR1"/>
</dbReference>
<protein>
    <submittedName>
        <fullName evidence="2">Myb-related protein Zm1-like</fullName>
    </submittedName>
</protein>
<dbReference type="PANTHER" id="PTHR33177:SF24">
    <property type="entry name" value="FILAMENTOUS HEMAGGLUTININ TRANSPORTER"/>
    <property type="match status" value="1"/>
</dbReference>
<organism evidence="2 3">
    <name type="scientific">Hibiscus syriacus</name>
    <name type="common">Rose of Sharon</name>
    <dbReference type="NCBI Taxonomy" id="106335"/>
    <lineage>
        <taxon>Eukaryota</taxon>
        <taxon>Viridiplantae</taxon>
        <taxon>Streptophyta</taxon>
        <taxon>Embryophyta</taxon>
        <taxon>Tracheophyta</taxon>
        <taxon>Spermatophyta</taxon>
        <taxon>Magnoliopsida</taxon>
        <taxon>eudicotyledons</taxon>
        <taxon>Gunneridae</taxon>
        <taxon>Pentapetalae</taxon>
        <taxon>rosids</taxon>
        <taxon>malvids</taxon>
        <taxon>Malvales</taxon>
        <taxon>Malvaceae</taxon>
        <taxon>Malvoideae</taxon>
        <taxon>Hibiscus</taxon>
    </lineage>
</organism>
<dbReference type="AlphaFoldDB" id="A0A6A3D2H4"/>
<reference evidence="2" key="1">
    <citation type="submission" date="2019-09" db="EMBL/GenBank/DDBJ databases">
        <title>Draft genome information of white flower Hibiscus syriacus.</title>
        <authorList>
            <person name="Kim Y.-M."/>
        </authorList>
    </citation>
    <scope>NUCLEOTIDE SEQUENCE [LARGE SCALE GENOMIC DNA]</scope>
    <source>
        <strain evidence="2">YM2019G1</strain>
    </source>
</reference>
<proteinExistence type="predicted"/>